<name>A0A9W8W7J1_9HYPO</name>
<protein>
    <submittedName>
        <fullName evidence="2">Uncharacterized protein</fullName>
    </submittedName>
</protein>
<dbReference type="EMBL" id="JAPEUR010000223">
    <property type="protein sequence ID" value="KAJ4314680.1"/>
    <property type="molecule type" value="Genomic_DNA"/>
</dbReference>
<sequence>MGGAMAERLREQNQHWDKKEETDQSKTKKPRTPWIKVTIVKMLAQILQNNLFINTSSSCDILINPTPVIANTTKTIKANRDLVNSKPGKHWLAQLDIQGVDAFKFGLWGSVLALQKPNHEIRSNLEEGKRITNRTLENFLLDTVELLLQKGEYDLIERIVLRLCEDRFQSRQCWDSWRDNCYPLVERFILKTDEVDDRITMTLRV</sequence>
<evidence type="ECO:0000313" key="3">
    <source>
        <dbReference type="Proteomes" id="UP001140502"/>
    </source>
</evidence>
<proteinExistence type="predicted"/>
<dbReference type="AlphaFoldDB" id="A0A9W8W7J1"/>
<comment type="caution">
    <text evidence="2">The sequence shown here is derived from an EMBL/GenBank/DDBJ whole genome shotgun (WGS) entry which is preliminary data.</text>
</comment>
<accession>A0A9W8W7J1</accession>
<organism evidence="2 3">
    <name type="scientific">Fusarium piperis</name>
    <dbReference type="NCBI Taxonomy" id="1435070"/>
    <lineage>
        <taxon>Eukaryota</taxon>
        <taxon>Fungi</taxon>
        <taxon>Dikarya</taxon>
        <taxon>Ascomycota</taxon>
        <taxon>Pezizomycotina</taxon>
        <taxon>Sordariomycetes</taxon>
        <taxon>Hypocreomycetidae</taxon>
        <taxon>Hypocreales</taxon>
        <taxon>Nectriaceae</taxon>
        <taxon>Fusarium</taxon>
        <taxon>Fusarium solani species complex</taxon>
    </lineage>
</organism>
<gene>
    <name evidence="2" type="ORF">N0V84_008755</name>
</gene>
<dbReference type="OrthoDB" id="2549237at2759"/>
<feature type="region of interest" description="Disordered" evidence="1">
    <location>
        <begin position="1"/>
        <end position="30"/>
    </location>
</feature>
<feature type="compositionally biased region" description="Basic and acidic residues" evidence="1">
    <location>
        <begin position="7"/>
        <end position="26"/>
    </location>
</feature>
<keyword evidence="3" id="KW-1185">Reference proteome</keyword>
<reference evidence="2" key="1">
    <citation type="submission" date="2022-10" db="EMBL/GenBank/DDBJ databases">
        <title>Tapping the CABI collections for fungal endophytes: first genome assemblies for Collariella, Neodidymelliopsis, Ascochyta clinopodiicola, Didymella pomorum, Didymosphaeria variabile, Neocosmospora piperis and Neocucurbitaria cava.</title>
        <authorList>
            <person name="Hill R."/>
        </authorList>
    </citation>
    <scope>NUCLEOTIDE SEQUENCE</scope>
    <source>
        <strain evidence="2">IMI 366586</strain>
    </source>
</reference>
<dbReference type="Proteomes" id="UP001140502">
    <property type="component" value="Unassembled WGS sequence"/>
</dbReference>
<evidence type="ECO:0000256" key="1">
    <source>
        <dbReference type="SAM" id="MobiDB-lite"/>
    </source>
</evidence>
<evidence type="ECO:0000313" key="2">
    <source>
        <dbReference type="EMBL" id="KAJ4314680.1"/>
    </source>
</evidence>